<organism evidence="2 3">
    <name type="scientific">Arabidopsis thaliana</name>
    <name type="common">Mouse-ear cress</name>
    <dbReference type="NCBI Taxonomy" id="3702"/>
    <lineage>
        <taxon>Eukaryota</taxon>
        <taxon>Viridiplantae</taxon>
        <taxon>Streptophyta</taxon>
        <taxon>Embryophyta</taxon>
        <taxon>Tracheophyta</taxon>
        <taxon>Spermatophyta</taxon>
        <taxon>Magnoliopsida</taxon>
        <taxon>eudicotyledons</taxon>
        <taxon>Gunneridae</taxon>
        <taxon>Pentapetalae</taxon>
        <taxon>rosids</taxon>
        <taxon>malvids</taxon>
        <taxon>Brassicales</taxon>
        <taxon>Brassicaceae</taxon>
        <taxon>Camelineae</taxon>
        <taxon>Arabidopsis</taxon>
    </lineage>
</organism>
<evidence type="ECO:0000313" key="1">
    <source>
        <dbReference type="Araport" id="AT2G18721"/>
    </source>
</evidence>
<dbReference type="RefSeq" id="NP_001118343.1">
    <property type="nucleotide sequence ID" value="NM_001124871.1"/>
</dbReference>
<dbReference type="EMBL" id="CACSHJ010000088">
    <property type="protein sequence ID" value="CAA0365503.1"/>
    <property type="molecule type" value="Genomic_DNA"/>
</dbReference>
<protein>
    <submittedName>
        <fullName evidence="2">Uncharacterized protein</fullName>
    </submittedName>
</protein>
<proteinExistence type="predicted"/>
<evidence type="ECO:0000313" key="2">
    <source>
        <dbReference type="EMBL" id="CAA0365503.1"/>
    </source>
</evidence>
<sequence length="35" mass="4410">MKKFARRDFRGESVPLKVCVFGFDKVRWRVRYIYR</sequence>
<dbReference type="KEGG" id="ath:AT2G18721"/>
<dbReference type="Araport" id="AT2G18721"/>
<dbReference type="Proteomes" id="UP000434276">
    <property type="component" value="Unassembled WGS sequence"/>
</dbReference>
<reference evidence="2 3" key="1">
    <citation type="submission" date="2019-12" db="EMBL/GenBank/DDBJ databases">
        <authorList>
            <person name="Jiao W.-B."/>
            <person name="Schneeberger K."/>
        </authorList>
    </citation>
    <scope>NUCLEOTIDE SEQUENCE [LARGE SCALE GENOMIC DNA]</scope>
    <source>
        <strain evidence="3">cv. C24</strain>
    </source>
</reference>
<dbReference type="AlphaFoldDB" id="A0A5S9WZC5"/>
<dbReference type="ExpressionAtlas" id="A0A5S9WZC5">
    <property type="expression patterns" value="baseline"/>
</dbReference>
<dbReference type="GeneID" id="6240322"/>
<gene>
    <name evidence="1" type="ordered locus">At2g18721</name>
    <name evidence="2" type="ORF">C24_LOCUS8078</name>
</gene>
<dbReference type="OrthoDB" id="1020699at2759"/>
<evidence type="ECO:0000313" key="3">
    <source>
        <dbReference type="Proteomes" id="UP000434276"/>
    </source>
</evidence>
<name>A0A5S9WZC5_ARATH</name>
<accession>A0A5S9WZC5</accession>